<dbReference type="InterPro" id="IPR027417">
    <property type="entry name" value="P-loop_NTPase"/>
</dbReference>
<accession>A0AB72XL81</accession>
<dbReference type="SUPFAM" id="SSF52540">
    <property type="entry name" value="P-loop containing nucleoside triphosphate hydrolases"/>
    <property type="match status" value="1"/>
</dbReference>
<reference evidence="1 2" key="1">
    <citation type="journal article" date="2012" name="PLoS Negl. Trop. Dis.">
        <title>The Genome of Mycobacterium Africanum West African 2 Reveals a Lineage-Specific Locus and Genome Erosion Common to the M. tuberculosis Complex.</title>
        <authorList>
            <person name="Bentley S.D."/>
            <person name="Comas I."/>
            <person name="Bryant J.M."/>
            <person name="Walker D."/>
            <person name="Smith N.H."/>
            <person name="Harris S.R."/>
            <person name="Thurston S."/>
            <person name="Gagneux S."/>
            <person name="Wood J."/>
            <person name="Antonio M."/>
            <person name="Quail M.A."/>
            <person name="Gehre F."/>
            <person name="Adegbola R.A."/>
            <person name="Parkhill J."/>
            <person name="de Jong B.C."/>
        </authorList>
    </citation>
    <scope>NUCLEOTIDE SEQUENCE [LARGE SCALE GENOMIC DNA]</scope>
    <source>
        <strain evidence="1 2">CIPT 140010059</strain>
    </source>
</reference>
<dbReference type="GeneID" id="45426003"/>
<dbReference type="Proteomes" id="UP000008896">
    <property type="component" value="Chromosome"/>
</dbReference>
<reference evidence="1 2" key="2">
    <citation type="journal article" date="2013" name="Nat. Genet.">
        <title>Genomic analysis of smooth tubercle bacilli provides insights into ancestry and pathoadaptation of Mycobacterium tuberculosis.</title>
        <authorList>
            <person name="Supply P."/>
            <person name="Marceau M."/>
            <person name="Mangenot S."/>
            <person name="Roche D."/>
            <person name="Rouanet C."/>
            <person name="Khanna V."/>
            <person name="Majlessi L."/>
            <person name="Criscuolo A."/>
            <person name="Tap J."/>
            <person name="Pawlik A."/>
            <person name="Fiette L."/>
            <person name="Orgeur M."/>
            <person name="Fabre M."/>
            <person name="Parmentier C."/>
            <person name="Frigui W."/>
            <person name="Simeone R."/>
            <person name="Boritsch E.C."/>
            <person name="Debrie A.S."/>
            <person name="Willery E."/>
            <person name="Walker D."/>
            <person name="Quail M.A."/>
            <person name="Ma L."/>
            <person name="Bouchier C."/>
            <person name="Salvignol G."/>
            <person name="Sayes F."/>
            <person name="Cascioferro A."/>
            <person name="Seemann T."/>
            <person name="Barbe V."/>
            <person name="Locht C."/>
            <person name="Gutierrez M.C."/>
            <person name="Leclerc C."/>
            <person name="Bentley S.D."/>
            <person name="Stinear T.P."/>
            <person name="Brisse S."/>
            <person name="Medigue C."/>
            <person name="Parkhill J."/>
            <person name="Cruveiller S."/>
            <person name="Brosch R."/>
        </authorList>
    </citation>
    <scope>NUCLEOTIDE SEQUENCE [LARGE SCALE GENOMIC DNA]</scope>
    <source>
        <strain evidence="1 2">CIPT 140010059</strain>
    </source>
</reference>
<proteinExistence type="predicted"/>
<name>A0AB72XL81_MYCCP</name>
<evidence type="ECO:0000313" key="1">
    <source>
        <dbReference type="EMBL" id="CCC44378.1"/>
    </source>
</evidence>
<gene>
    <name evidence="1" type="ordered locus">MCAN_20461</name>
</gene>
<dbReference type="Gene3D" id="3.40.50.300">
    <property type="entry name" value="P-loop containing nucleotide triphosphate hydrolases"/>
    <property type="match status" value="1"/>
</dbReference>
<dbReference type="RefSeq" id="WP_014001074.1">
    <property type="nucleotide sequence ID" value="NC_015848.1"/>
</dbReference>
<organism evidence="1 2">
    <name type="scientific">Mycobacterium canettii (strain CIPT 140010059)</name>
    <dbReference type="NCBI Taxonomy" id="1048245"/>
    <lineage>
        <taxon>Bacteria</taxon>
        <taxon>Bacillati</taxon>
        <taxon>Actinomycetota</taxon>
        <taxon>Actinomycetes</taxon>
        <taxon>Mycobacteriales</taxon>
        <taxon>Mycobacteriaceae</taxon>
        <taxon>Mycobacterium</taxon>
        <taxon>Mycobacterium tuberculosis complex</taxon>
    </lineage>
</organism>
<evidence type="ECO:0008006" key="3">
    <source>
        <dbReference type="Google" id="ProtNLM"/>
    </source>
</evidence>
<dbReference type="KEGG" id="mce:MCAN_20461"/>
<dbReference type="EMBL" id="HE572590">
    <property type="protein sequence ID" value="CCC44378.1"/>
    <property type="molecule type" value="Genomic_DNA"/>
</dbReference>
<protein>
    <recommendedName>
        <fullName evidence="3">AAA domain-containing protein</fullName>
    </recommendedName>
</protein>
<sequence>MQIGVQVDIRRVDIAHFRGIEQMSWRIPKGTHFLALIGPGDSAKSTILSAIDMALSGRWNLAITDSDFYLGDVEKPISIRVALSDLPTSIRHHDMLGMSLAGIDDAGELYEDPDDDHDCCAVIALAPIFRRG</sequence>
<dbReference type="AlphaFoldDB" id="A0AB72XL81"/>
<evidence type="ECO:0000313" key="2">
    <source>
        <dbReference type="Proteomes" id="UP000008896"/>
    </source>
</evidence>